<gene>
    <name evidence="1" type="ordered locus">Mzhil_0533</name>
</gene>
<dbReference type="EMBL" id="CP002101">
    <property type="protein sequence ID" value="AEH60403.1"/>
    <property type="molecule type" value="Genomic_DNA"/>
</dbReference>
<sequence>MKVSVLFSGGKDSSMAAILLEPFFEVELVTCNFSLLPTGEIAAEVASRLELPHRIFNMDSGILESAYEMIMRDGFPKNAINYIHQKAIESLALEDGMKFIADGTRRDDRVPVLTASQIQSIEDRFSVSYLCPLQGYGRNAVNQMVKNHLMIREALSDDISKADYEAELRELIKLRHGVDSIEKLFPPHVQSKVIERIK</sequence>
<dbReference type="Proteomes" id="UP000006622">
    <property type="component" value="Chromosome"/>
</dbReference>
<evidence type="ECO:0000313" key="1">
    <source>
        <dbReference type="EMBL" id="AEH60403.1"/>
    </source>
</evidence>
<dbReference type="InterPro" id="IPR055834">
    <property type="entry name" value="DUF7411"/>
</dbReference>
<dbReference type="KEGG" id="mzh:Mzhil_0533"/>
<dbReference type="RefSeq" id="WP_013897842.1">
    <property type="nucleotide sequence ID" value="NC_015676.1"/>
</dbReference>
<dbReference type="Pfam" id="PF24167">
    <property type="entry name" value="DUF7411"/>
    <property type="match status" value="1"/>
</dbReference>
<dbReference type="HOGENOM" id="CLU_1381418_0_0_2"/>
<evidence type="ECO:0000313" key="2">
    <source>
        <dbReference type="Proteomes" id="UP000006622"/>
    </source>
</evidence>
<reference evidence="1 2" key="1">
    <citation type="submission" date="2010-07" db="EMBL/GenBank/DDBJ databases">
        <title>The complete genome of Methanosalsum zhilinae DSM 4017.</title>
        <authorList>
            <consortium name="US DOE Joint Genome Institute (JGI-PGF)"/>
            <person name="Lucas S."/>
            <person name="Copeland A."/>
            <person name="Lapidus A."/>
            <person name="Glavina del Rio T."/>
            <person name="Dalin E."/>
            <person name="Tice H."/>
            <person name="Bruce D."/>
            <person name="Goodwin L."/>
            <person name="Pitluck S."/>
            <person name="Kyrpides N."/>
            <person name="Mavromatis K."/>
            <person name="Ovchinnikova G."/>
            <person name="Daligault H."/>
            <person name="Detter J.C."/>
            <person name="Han C."/>
            <person name="Tapia R."/>
            <person name="Larimer F."/>
            <person name="Land M."/>
            <person name="Hauser L."/>
            <person name="Markowitz V."/>
            <person name="Cheng J.-F."/>
            <person name="Hugenholtz P."/>
            <person name="Woyke T."/>
            <person name="Wu D."/>
            <person name="Spring S."/>
            <person name="Schueler E."/>
            <person name="Brambilla E."/>
            <person name="Klenk H.-P."/>
            <person name="Eisen J.A."/>
        </authorList>
    </citation>
    <scope>NUCLEOTIDE SEQUENCE [LARGE SCALE GENOMIC DNA]</scope>
    <source>
        <strain evidence="2">DSM 4017 / NBRC 107636 / OCM 62 / WeN5</strain>
    </source>
</reference>
<dbReference type="InterPro" id="IPR014729">
    <property type="entry name" value="Rossmann-like_a/b/a_fold"/>
</dbReference>
<protein>
    <recommendedName>
        <fullName evidence="3">Alpha hydrolase</fullName>
    </recommendedName>
</protein>
<proteinExistence type="predicted"/>
<dbReference type="NCBIfam" id="NF011155">
    <property type="entry name" value="PRK14561.1"/>
    <property type="match status" value="1"/>
</dbReference>
<dbReference type="SUPFAM" id="SSF52402">
    <property type="entry name" value="Adenine nucleotide alpha hydrolases-like"/>
    <property type="match status" value="1"/>
</dbReference>
<name>F7XQ42_METZD</name>
<organism evidence="1 2">
    <name type="scientific">Methanosalsum zhilinae (strain DSM 4017 / NBRC 107636 / OCM 62 / WeN5)</name>
    <name type="common">Methanohalophilus zhilinae</name>
    <dbReference type="NCBI Taxonomy" id="679901"/>
    <lineage>
        <taxon>Archaea</taxon>
        <taxon>Methanobacteriati</taxon>
        <taxon>Methanobacteriota</taxon>
        <taxon>Stenosarchaea group</taxon>
        <taxon>Methanomicrobia</taxon>
        <taxon>Methanosarcinales</taxon>
        <taxon>Methanosarcinaceae</taxon>
        <taxon>Methanosalsum</taxon>
    </lineage>
</organism>
<dbReference type="GeneID" id="10822142"/>
<dbReference type="AlphaFoldDB" id="F7XQ42"/>
<keyword evidence="2" id="KW-1185">Reference proteome</keyword>
<dbReference type="Gene3D" id="3.40.50.620">
    <property type="entry name" value="HUPs"/>
    <property type="match status" value="1"/>
</dbReference>
<dbReference type="OrthoDB" id="108920at2157"/>
<dbReference type="STRING" id="679901.Mzhil_0533"/>
<evidence type="ECO:0008006" key="3">
    <source>
        <dbReference type="Google" id="ProtNLM"/>
    </source>
</evidence>
<accession>F7XQ42</accession>